<name>X1V5K5_9ZZZZ</name>
<accession>X1V5K5</accession>
<evidence type="ECO:0000259" key="1">
    <source>
        <dbReference type="Pfam" id="PF01548"/>
    </source>
</evidence>
<comment type="caution">
    <text evidence="2">The sequence shown here is derived from an EMBL/GenBank/DDBJ whole genome shotgun (WGS) entry which is preliminary data.</text>
</comment>
<evidence type="ECO:0000313" key="2">
    <source>
        <dbReference type="EMBL" id="GAJ11047.1"/>
    </source>
</evidence>
<feature type="non-terminal residue" evidence="2">
    <location>
        <position position="135"/>
    </location>
</feature>
<dbReference type="GO" id="GO:0003677">
    <property type="term" value="F:DNA binding"/>
    <property type="evidence" value="ECO:0007669"/>
    <property type="project" value="InterPro"/>
</dbReference>
<dbReference type="GO" id="GO:0004803">
    <property type="term" value="F:transposase activity"/>
    <property type="evidence" value="ECO:0007669"/>
    <property type="project" value="InterPro"/>
</dbReference>
<sequence>MKNALLKLQSKHPGLQLHIRIDAAGQYAENLIQWLHLLRMPTVISVGQPAMNKAYRNAHFNKRKADPVESLACARFAVVERPPATLHNPPEFSQLRDVVALMESSSKQRTRLVNQLHGLLARAFPEFATLAKDIA</sequence>
<feature type="domain" description="Transposase IS110-like N-terminal" evidence="1">
    <location>
        <begin position="16"/>
        <end position="125"/>
    </location>
</feature>
<dbReference type="InterPro" id="IPR002525">
    <property type="entry name" value="Transp_IS110-like_N"/>
</dbReference>
<organism evidence="2">
    <name type="scientific">marine sediment metagenome</name>
    <dbReference type="NCBI Taxonomy" id="412755"/>
    <lineage>
        <taxon>unclassified sequences</taxon>
        <taxon>metagenomes</taxon>
        <taxon>ecological metagenomes</taxon>
    </lineage>
</organism>
<protein>
    <recommendedName>
        <fullName evidence="1">Transposase IS110-like N-terminal domain-containing protein</fullName>
    </recommendedName>
</protein>
<gene>
    <name evidence="2" type="ORF">S12H4_42012</name>
</gene>
<dbReference type="AlphaFoldDB" id="X1V5K5"/>
<proteinExistence type="predicted"/>
<dbReference type="EMBL" id="BARW01025661">
    <property type="protein sequence ID" value="GAJ11047.1"/>
    <property type="molecule type" value="Genomic_DNA"/>
</dbReference>
<reference evidence="2" key="1">
    <citation type="journal article" date="2014" name="Front. Microbiol.">
        <title>High frequency of phylogenetically diverse reductive dehalogenase-homologous genes in deep subseafloor sedimentary metagenomes.</title>
        <authorList>
            <person name="Kawai M."/>
            <person name="Futagami T."/>
            <person name="Toyoda A."/>
            <person name="Takaki Y."/>
            <person name="Nishi S."/>
            <person name="Hori S."/>
            <person name="Arai W."/>
            <person name="Tsubouchi T."/>
            <person name="Morono Y."/>
            <person name="Uchiyama I."/>
            <person name="Ito T."/>
            <person name="Fujiyama A."/>
            <person name="Inagaki F."/>
            <person name="Takami H."/>
        </authorList>
    </citation>
    <scope>NUCLEOTIDE SEQUENCE</scope>
    <source>
        <strain evidence="2">Expedition CK06-06</strain>
    </source>
</reference>
<dbReference type="GO" id="GO:0006313">
    <property type="term" value="P:DNA transposition"/>
    <property type="evidence" value="ECO:0007669"/>
    <property type="project" value="InterPro"/>
</dbReference>
<dbReference type="Pfam" id="PF01548">
    <property type="entry name" value="DEDD_Tnp_IS110"/>
    <property type="match status" value="1"/>
</dbReference>